<dbReference type="InterPro" id="IPR029069">
    <property type="entry name" value="HotDog_dom_sf"/>
</dbReference>
<name>A0A8H6S1C8_9AGAR</name>
<dbReference type="Proteomes" id="UP000636479">
    <property type="component" value="Unassembled WGS sequence"/>
</dbReference>
<protein>
    <submittedName>
        <fullName evidence="2">4HBT domain-containing protein</fullName>
    </submittedName>
</protein>
<dbReference type="EMBL" id="JACAZF010000015">
    <property type="protein sequence ID" value="KAF7290231.1"/>
    <property type="molecule type" value="Genomic_DNA"/>
</dbReference>
<dbReference type="InterPro" id="IPR006683">
    <property type="entry name" value="Thioestr_dom"/>
</dbReference>
<evidence type="ECO:0000313" key="3">
    <source>
        <dbReference type="Proteomes" id="UP000636479"/>
    </source>
</evidence>
<dbReference type="CDD" id="cd03443">
    <property type="entry name" value="PaaI_thioesterase"/>
    <property type="match status" value="1"/>
</dbReference>
<dbReference type="RefSeq" id="XP_037213809.1">
    <property type="nucleotide sequence ID" value="XM_037369813.1"/>
</dbReference>
<dbReference type="GeneID" id="59352329"/>
<comment type="caution">
    <text evidence="2">The sequence shown here is derived from an EMBL/GenBank/DDBJ whole genome shotgun (WGS) entry which is preliminary data.</text>
</comment>
<dbReference type="InterPro" id="IPR052061">
    <property type="entry name" value="PTE-AB_protein"/>
</dbReference>
<gene>
    <name evidence="2" type="ORF">MIND_01336700</name>
</gene>
<dbReference type="Pfam" id="PF03061">
    <property type="entry name" value="4HBT"/>
    <property type="match status" value="1"/>
</dbReference>
<dbReference type="PANTHER" id="PTHR47260">
    <property type="entry name" value="UPF0644 PROTEIN PB2B4.06"/>
    <property type="match status" value="1"/>
</dbReference>
<sequence length="321" mass="34171">MTDQLSHVKISCLLPSSLPSRRVAVRPPMLASSVSHSTRSSIPKILRSTPATWRQMSSGPKPRPTRAIGTLATLSLAAGLSLTAYGLGSLYPPSLVSLVFPRPAPAPPADASSPESLAYTASLEEQLQALPFLAEHRTRPDASEWYEGRPHKNLPEAVRVNSLTSGALRGPGKLALIPLVRARRDEQEALAFVHLGRGLCGHDGIIHGGLLATLLDEALFRTAAAHLPSKAGVTAKLTLNYRAPTRADQFVVLRTSLVSQSGRKAFVKGTVEALDGTVLVEAEALFIEPRYAKLMKLNTAYGRQVAEQEAQRAGGSGSVAS</sequence>
<dbReference type="AlphaFoldDB" id="A0A8H6S1C8"/>
<dbReference type="OrthoDB" id="506431at2759"/>
<dbReference type="SUPFAM" id="SSF54637">
    <property type="entry name" value="Thioesterase/thiol ester dehydrase-isomerase"/>
    <property type="match status" value="1"/>
</dbReference>
<dbReference type="PANTHER" id="PTHR47260:SF1">
    <property type="entry name" value="UPF0644 PROTEIN PB2B4.06"/>
    <property type="match status" value="1"/>
</dbReference>
<evidence type="ECO:0000313" key="2">
    <source>
        <dbReference type="EMBL" id="KAF7290231.1"/>
    </source>
</evidence>
<keyword evidence="3" id="KW-1185">Reference proteome</keyword>
<feature type="domain" description="Thioesterase" evidence="1">
    <location>
        <begin position="204"/>
        <end position="278"/>
    </location>
</feature>
<proteinExistence type="predicted"/>
<organism evidence="2 3">
    <name type="scientific">Mycena indigotica</name>
    <dbReference type="NCBI Taxonomy" id="2126181"/>
    <lineage>
        <taxon>Eukaryota</taxon>
        <taxon>Fungi</taxon>
        <taxon>Dikarya</taxon>
        <taxon>Basidiomycota</taxon>
        <taxon>Agaricomycotina</taxon>
        <taxon>Agaricomycetes</taxon>
        <taxon>Agaricomycetidae</taxon>
        <taxon>Agaricales</taxon>
        <taxon>Marasmiineae</taxon>
        <taxon>Mycenaceae</taxon>
        <taxon>Mycena</taxon>
    </lineage>
</organism>
<reference evidence="2" key="1">
    <citation type="submission" date="2020-05" db="EMBL/GenBank/DDBJ databases">
        <title>Mycena genomes resolve the evolution of fungal bioluminescence.</title>
        <authorList>
            <person name="Tsai I.J."/>
        </authorList>
    </citation>
    <scope>NUCLEOTIDE SEQUENCE</scope>
    <source>
        <strain evidence="2">171206Taipei</strain>
    </source>
</reference>
<accession>A0A8H6S1C8</accession>
<dbReference type="Gene3D" id="3.10.129.10">
    <property type="entry name" value="Hotdog Thioesterase"/>
    <property type="match status" value="1"/>
</dbReference>
<evidence type="ECO:0000259" key="1">
    <source>
        <dbReference type="Pfam" id="PF03061"/>
    </source>
</evidence>